<keyword evidence="8" id="KW-1185">Reference proteome</keyword>
<dbReference type="Gene3D" id="3.40.640.10">
    <property type="entry name" value="Type I PLP-dependent aspartate aminotransferase-like (Major domain)"/>
    <property type="match status" value="1"/>
</dbReference>
<evidence type="ECO:0000313" key="7">
    <source>
        <dbReference type="EMBL" id="SDG34122.1"/>
    </source>
</evidence>
<name>A0ABY0NXW9_9HYPH</name>
<evidence type="ECO:0000256" key="5">
    <source>
        <dbReference type="ARBA" id="ARBA00023163"/>
    </source>
</evidence>
<keyword evidence="7" id="KW-0808">Transferase</keyword>
<organism evidence="7 8">
    <name type="scientific">Bosea robiniae</name>
    <dbReference type="NCBI Taxonomy" id="1036780"/>
    <lineage>
        <taxon>Bacteria</taxon>
        <taxon>Pseudomonadati</taxon>
        <taxon>Pseudomonadota</taxon>
        <taxon>Alphaproteobacteria</taxon>
        <taxon>Hyphomicrobiales</taxon>
        <taxon>Boseaceae</taxon>
        <taxon>Bosea</taxon>
    </lineage>
</organism>
<evidence type="ECO:0000256" key="1">
    <source>
        <dbReference type="ARBA" id="ARBA00005384"/>
    </source>
</evidence>
<gene>
    <name evidence="7" type="ORF">SAMN05421844_103583</name>
</gene>
<evidence type="ECO:0000256" key="2">
    <source>
        <dbReference type="ARBA" id="ARBA00022898"/>
    </source>
</evidence>
<evidence type="ECO:0000313" key="8">
    <source>
        <dbReference type="Proteomes" id="UP000199468"/>
    </source>
</evidence>
<dbReference type="GO" id="GO:0008483">
    <property type="term" value="F:transaminase activity"/>
    <property type="evidence" value="ECO:0007669"/>
    <property type="project" value="UniProtKB-KW"/>
</dbReference>
<dbReference type="CDD" id="cd00609">
    <property type="entry name" value="AAT_like"/>
    <property type="match status" value="1"/>
</dbReference>
<dbReference type="CDD" id="cd07377">
    <property type="entry name" value="WHTH_GntR"/>
    <property type="match status" value="1"/>
</dbReference>
<dbReference type="PANTHER" id="PTHR46577:SF1">
    <property type="entry name" value="HTH-TYPE TRANSCRIPTIONAL REGULATORY PROTEIN GABR"/>
    <property type="match status" value="1"/>
</dbReference>
<dbReference type="InterPro" id="IPR036388">
    <property type="entry name" value="WH-like_DNA-bd_sf"/>
</dbReference>
<dbReference type="Proteomes" id="UP000199468">
    <property type="component" value="Unassembled WGS sequence"/>
</dbReference>
<dbReference type="PRINTS" id="PR00035">
    <property type="entry name" value="HTHGNTR"/>
</dbReference>
<comment type="similarity">
    <text evidence="1">In the C-terminal section; belongs to the class-I pyridoxal-phosphate-dependent aminotransferase family.</text>
</comment>
<dbReference type="RefSeq" id="WP_244511989.1">
    <property type="nucleotide sequence ID" value="NZ_FNBZ01000003.1"/>
</dbReference>
<keyword evidence="2" id="KW-0663">Pyridoxal phosphate</keyword>
<dbReference type="InterPro" id="IPR015421">
    <property type="entry name" value="PyrdxlP-dep_Trfase_major"/>
</dbReference>
<evidence type="ECO:0000259" key="6">
    <source>
        <dbReference type="PROSITE" id="PS50949"/>
    </source>
</evidence>
<reference evidence="7 8" key="1">
    <citation type="submission" date="2016-10" db="EMBL/GenBank/DDBJ databases">
        <authorList>
            <person name="Varghese N."/>
            <person name="Submissions S."/>
        </authorList>
    </citation>
    <scope>NUCLEOTIDE SEQUENCE [LARGE SCALE GENOMIC DNA]</scope>
    <source>
        <strain evidence="7 8">DSM 26672</strain>
    </source>
</reference>
<dbReference type="SMART" id="SM00345">
    <property type="entry name" value="HTH_GNTR"/>
    <property type="match status" value="1"/>
</dbReference>
<keyword evidence="4" id="KW-0238">DNA-binding</keyword>
<dbReference type="SUPFAM" id="SSF53383">
    <property type="entry name" value="PLP-dependent transferases"/>
    <property type="match status" value="1"/>
</dbReference>
<accession>A0ABY0NXW9</accession>
<dbReference type="InterPro" id="IPR015424">
    <property type="entry name" value="PyrdxlP-dep_Trfase"/>
</dbReference>
<dbReference type="PROSITE" id="PS50949">
    <property type="entry name" value="HTH_GNTR"/>
    <property type="match status" value="1"/>
</dbReference>
<dbReference type="InterPro" id="IPR004839">
    <property type="entry name" value="Aminotransferase_I/II_large"/>
</dbReference>
<dbReference type="InterPro" id="IPR000524">
    <property type="entry name" value="Tscrpt_reg_HTH_GntR"/>
</dbReference>
<dbReference type="EMBL" id="FNBZ01000003">
    <property type="protein sequence ID" value="SDG34122.1"/>
    <property type="molecule type" value="Genomic_DNA"/>
</dbReference>
<sequence length="493" mass="52684">MYTATSFNLTKPLCDVTMPAKAFAWRPLDRAAGDLEGQLYRGFRDRILDGTLPAGDRLPSSRDLAVALGVARSTVVQAYERLKADGYLLAQAGSATRVAAIGAGPPPLLLKPAAGVSEPVRQPAPSRLFEPGVPDLADFPHAGWARYLGARARSLRIHDLGYGEADGLPELREAILEHVAKTRGVLARPEQVMIVPSTRAAINLLIRVLMRPGDPTGGVAWMEEPGYPTAQALLREGGARIVPVPCDEAGIDVAKAAGPPPRLIYVTPSHQYPTGVTMSLQRRLALLDAAQAHGAVVIEDDYDSEFQYGSRPIAALQGIDRNGLVAYLGTFSKIFAPGVRVAYAIVPVRLLEAFSVALQLQGAVVPIHIQAALADFMRDGRLRGYIRKMKALYAARMAASVAALEQHCGDALQIAAGAGGLQLATWFRDPHVDDRAVAESLKANGFAMQPMARFHLGRVRPGLVFGIARVAPATVQTHVAALAGILRRSRPSV</sequence>
<keyword evidence="5" id="KW-0804">Transcription</keyword>
<dbReference type="Pfam" id="PF00155">
    <property type="entry name" value="Aminotran_1_2"/>
    <property type="match status" value="1"/>
</dbReference>
<proteinExistence type="inferred from homology"/>
<dbReference type="InterPro" id="IPR036390">
    <property type="entry name" value="WH_DNA-bd_sf"/>
</dbReference>
<feature type="domain" description="HTH gntR-type" evidence="6">
    <location>
        <begin position="33"/>
        <end position="101"/>
    </location>
</feature>
<keyword evidence="3" id="KW-0805">Transcription regulation</keyword>
<protein>
    <submittedName>
        <fullName evidence="7">GntR family transcriptional regulator / MocR family aminotransferase</fullName>
    </submittedName>
</protein>
<comment type="caution">
    <text evidence="7">The sequence shown here is derived from an EMBL/GenBank/DDBJ whole genome shotgun (WGS) entry which is preliminary data.</text>
</comment>
<dbReference type="SUPFAM" id="SSF46785">
    <property type="entry name" value="Winged helix' DNA-binding domain"/>
    <property type="match status" value="1"/>
</dbReference>
<keyword evidence="7" id="KW-0032">Aminotransferase</keyword>
<dbReference type="Gene3D" id="1.10.10.10">
    <property type="entry name" value="Winged helix-like DNA-binding domain superfamily/Winged helix DNA-binding domain"/>
    <property type="match status" value="1"/>
</dbReference>
<dbReference type="PANTHER" id="PTHR46577">
    <property type="entry name" value="HTH-TYPE TRANSCRIPTIONAL REGULATORY PROTEIN GABR"/>
    <property type="match status" value="1"/>
</dbReference>
<dbReference type="InterPro" id="IPR051446">
    <property type="entry name" value="HTH_trans_reg/aminotransferase"/>
</dbReference>
<evidence type="ECO:0000256" key="3">
    <source>
        <dbReference type="ARBA" id="ARBA00023015"/>
    </source>
</evidence>
<dbReference type="Pfam" id="PF00392">
    <property type="entry name" value="GntR"/>
    <property type="match status" value="1"/>
</dbReference>
<evidence type="ECO:0000256" key="4">
    <source>
        <dbReference type="ARBA" id="ARBA00023125"/>
    </source>
</evidence>